<dbReference type="InterPro" id="IPR011463">
    <property type="entry name" value="DUF1569"/>
</dbReference>
<name>A0ABZ0B5F4_9BURK</name>
<keyword evidence="1" id="KW-0732">Signal</keyword>
<accession>A0ABZ0B5F4</accession>
<evidence type="ECO:0000313" key="2">
    <source>
        <dbReference type="EMBL" id="WNO06319.1"/>
    </source>
</evidence>
<gene>
    <name evidence="2" type="ORF">RAN89_07805</name>
</gene>
<proteinExistence type="predicted"/>
<organism evidence="2 3">
    <name type="scientific">Rhodoferax mekongensis</name>
    <dbReference type="NCBI Taxonomy" id="3068341"/>
    <lineage>
        <taxon>Bacteria</taxon>
        <taxon>Pseudomonadati</taxon>
        <taxon>Pseudomonadota</taxon>
        <taxon>Betaproteobacteria</taxon>
        <taxon>Burkholderiales</taxon>
        <taxon>Comamonadaceae</taxon>
        <taxon>Rhodoferax</taxon>
    </lineage>
</organism>
<reference evidence="2 3" key="1">
    <citation type="submission" date="2023-08" db="EMBL/GenBank/DDBJ databases">
        <title>Rhodoferax potami sp. nov. and Rhodoferax mekongensis sp. nov., isolated from the Mekong River in Thailand.</title>
        <authorList>
            <person name="Kitikhun S."/>
            <person name="Charoenyingcharoen P."/>
            <person name="Siriarchawattana P."/>
            <person name="Likhitrattanapisal S."/>
            <person name="Nilsakha T."/>
            <person name="Chanpet A."/>
            <person name="Rattanawaree P."/>
            <person name="Ingsriswang S."/>
        </authorList>
    </citation>
    <scope>NUCLEOTIDE SEQUENCE [LARGE SCALE GENOMIC DNA]</scope>
    <source>
        <strain evidence="2 3">TBRC 17307</strain>
    </source>
</reference>
<dbReference type="Pfam" id="PF07606">
    <property type="entry name" value="DUF1569"/>
    <property type="match status" value="1"/>
</dbReference>
<protein>
    <submittedName>
        <fullName evidence="2">DUF1569 domain-containing protein</fullName>
    </submittedName>
</protein>
<dbReference type="RefSeq" id="WP_313869027.1">
    <property type="nucleotide sequence ID" value="NZ_CP132507.1"/>
</dbReference>
<dbReference type="EMBL" id="CP132507">
    <property type="protein sequence ID" value="WNO06319.1"/>
    <property type="molecule type" value="Genomic_DNA"/>
</dbReference>
<evidence type="ECO:0000256" key="1">
    <source>
        <dbReference type="SAM" id="SignalP"/>
    </source>
</evidence>
<sequence>MTTQFNPERRACLTRGAALSVLATGGMLTACAAGQDRGLQFSTLAAAQEEVMRLAQAPALDSAAVFSWSQTLEHCAQSIEFSMSGFPEPKSALFQKTVGAAAFSVFSWRGKMSHNLAEPIPGAPVLASDTPAAAAVERLQKAITAFAQSSGELKPHFAYGALTKPQYEQAHAMHLAQHLSGFTIKA</sequence>
<feature type="chain" id="PRO_5046645080" evidence="1">
    <location>
        <begin position="33"/>
        <end position="186"/>
    </location>
</feature>
<feature type="signal peptide" evidence="1">
    <location>
        <begin position="1"/>
        <end position="32"/>
    </location>
</feature>
<evidence type="ECO:0000313" key="3">
    <source>
        <dbReference type="Proteomes" id="UP001302257"/>
    </source>
</evidence>
<dbReference type="Proteomes" id="UP001302257">
    <property type="component" value="Chromosome"/>
</dbReference>
<keyword evidence="3" id="KW-1185">Reference proteome</keyword>